<dbReference type="Gene3D" id="1.10.150.130">
    <property type="match status" value="1"/>
</dbReference>
<evidence type="ECO:0000256" key="2">
    <source>
        <dbReference type="ARBA" id="ARBA00023172"/>
    </source>
</evidence>
<keyword evidence="1" id="KW-0238">DNA-binding</keyword>
<dbReference type="InterPro" id="IPR011010">
    <property type="entry name" value="DNA_brk_join_enz"/>
</dbReference>
<evidence type="ECO:0000256" key="1">
    <source>
        <dbReference type="ARBA" id="ARBA00023125"/>
    </source>
</evidence>
<protein>
    <submittedName>
        <fullName evidence="4">Phage integrase SAM-like domain-containing protein</fullName>
    </submittedName>
</protein>
<keyword evidence="5" id="KW-1185">Reference proteome</keyword>
<reference evidence="4 5" key="1">
    <citation type="submission" date="2021-05" db="EMBL/GenBank/DDBJ databases">
        <title>A Polyphasic approach of four new species of the genus Ohtaekwangia: Ohtaekwangia histidinii sp. nov., Ohtaekwangia cretensis sp. nov., Ohtaekwangia indiensis sp. nov., Ohtaekwangia reichenbachii sp. nov. from diverse environment.</title>
        <authorList>
            <person name="Octaviana S."/>
        </authorList>
    </citation>
    <scope>NUCLEOTIDE SEQUENCE [LARGE SCALE GENOMIC DNA]</scope>
    <source>
        <strain evidence="4 5">PWU20</strain>
    </source>
</reference>
<evidence type="ECO:0000259" key="3">
    <source>
        <dbReference type="Pfam" id="PF13102"/>
    </source>
</evidence>
<name>A0ABS5VLG4_9BACT</name>
<sequence length="439" mass="50719">MAKIHAFIKTDYVDKNSEAPLIIEYSHLKKRWRINTEIKVDPEFFSCDYAEDTELFKLSGNASMKREQRSKLGPFNTTLQAIQLKLTRIVGELKLKSASLSPATVKKEYEKDTPVQKETNKPVSSWYAEFIAVKEKEIGEGINSYRATFRHFKSFTEKKGSVLLEELTKAYLEDFKQYLIGIGLDAPTVHKQFKNLRIFLNWIQSHDDNDNQEIKIPSAYKKLKVKARYGDPIGLTVKQFFELYKLDLSAHKELERTRNLFVFGVSIGGPRHGDLKRLGESLRRFGFNLNSNSISFFEGKTGNAHNEIQVNRFGIEVLEKEKFIFPHVPSNQRMNQNLKSIAKKLDWDEIKFIPKYDVYGKLISTEEIPLKDIFSTKFMRKTAATIDNYLGIPTKTSMKRTGHKTFAAFSRYVDVNKESMTHANQKWDEMYASLSKVDG</sequence>
<proteinExistence type="predicted"/>
<organism evidence="4 5">
    <name type="scientific">Chryseosolibacter indicus</name>
    <dbReference type="NCBI Taxonomy" id="2782351"/>
    <lineage>
        <taxon>Bacteria</taxon>
        <taxon>Pseudomonadati</taxon>
        <taxon>Bacteroidota</taxon>
        <taxon>Cytophagia</taxon>
        <taxon>Cytophagales</taxon>
        <taxon>Chryseotaleaceae</taxon>
        <taxon>Chryseosolibacter</taxon>
    </lineage>
</organism>
<dbReference type="Gene3D" id="1.10.443.10">
    <property type="entry name" value="Intergrase catalytic core"/>
    <property type="match status" value="1"/>
</dbReference>
<dbReference type="InterPro" id="IPR010998">
    <property type="entry name" value="Integrase_recombinase_N"/>
</dbReference>
<evidence type="ECO:0000313" key="5">
    <source>
        <dbReference type="Proteomes" id="UP000772618"/>
    </source>
</evidence>
<dbReference type="SUPFAM" id="SSF56349">
    <property type="entry name" value="DNA breaking-rejoining enzymes"/>
    <property type="match status" value="1"/>
</dbReference>
<dbReference type="Proteomes" id="UP000772618">
    <property type="component" value="Unassembled WGS sequence"/>
</dbReference>
<dbReference type="RefSeq" id="WP_254152134.1">
    <property type="nucleotide sequence ID" value="NZ_JAHESD010000004.1"/>
</dbReference>
<accession>A0ABS5VLG4</accession>
<comment type="caution">
    <text evidence="4">The sequence shown here is derived from an EMBL/GenBank/DDBJ whole genome shotgun (WGS) entry which is preliminary data.</text>
</comment>
<dbReference type="InterPro" id="IPR013762">
    <property type="entry name" value="Integrase-like_cat_sf"/>
</dbReference>
<feature type="domain" description="Phage integrase SAM-like" evidence="3">
    <location>
        <begin position="126"/>
        <end position="201"/>
    </location>
</feature>
<evidence type="ECO:0000313" key="4">
    <source>
        <dbReference type="EMBL" id="MBT1702300.1"/>
    </source>
</evidence>
<dbReference type="EMBL" id="JAHESD010000004">
    <property type="protein sequence ID" value="MBT1702300.1"/>
    <property type="molecule type" value="Genomic_DNA"/>
</dbReference>
<keyword evidence="2" id="KW-0233">DNA recombination</keyword>
<gene>
    <name evidence="4" type="ORF">KK060_03365</name>
</gene>
<dbReference type="Pfam" id="PF13102">
    <property type="entry name" value="Phage_int_SAM_5"/>
    <property type="match status" value="1"/>
</dbReference>
<dbReference type="InterPro" id="IPR025269">
    <property type="entry name" value="SAM-like_dom"/>
</dbReference>